<dbReference type="InterPro" id="IPR004358">
    <property type="entry name" value="Sig_transdc_His_kin-like_C"/>
</dbReference>
<dbReference type="InterPro" id="IPR036890">
    <property type="entry name" value="HATPase_C_sf"/>
</dbReference>
<feature type="transmembrane region" description="Helical" evidence="11">
    <location>
        <begin position="55"/>
        <end position="76"/>
    </location>
</feature>
<dbReference type="SUPFAM" id="SSF52172">
    <property type="entry name" value="CheY-like"/>
    <property type="match status" value="1"/>
</dbReference>
<evidence type="ECO:0000256" key="3">
    <source>
        <dbReference type="ARBA" id="ARBA00012438"/>
    </source>
</evidence>
<dbReference type="PRINTS" id="PR00344">
    <property type="entry name" value="BCTRLSENSOR"/>
</dbReference>
<dbReference type="EMBL" id="LT960612">
    <property type="protein sequence ID" value="SON53212.1"/>
    <property type="molecule type" value="Genomic_DNA"/>
</dbReference>
<proteinExistence type="predicted"/>
<evidence type="ECO:0000313" key="16">
    <source>
        <dbReference type="Proteomes" id="UP000235828"/>
    </source>
</evidence>
<feature type="transmembrane region" description="Helical" evidence="11">
    <location>
        <begin position="20"/>
        <end position="43"/>
    </location>
</feature>
<dbReference type="GO" id="GO:0016787">
    <property type="term" value="F:hydrolase activity"/>
    <property type="evidence" value="ECO:0007669"/>
    <property type="project" value="UniProtKB-KW"/>
</dbReference>
<dbReference type="SMART" id="SM00448">
    <property type="entry name" value="REC"/>
    <property type="match status" value="1"/>
</dbReference>
<evidence type="ECO:0000256" key="6">
    <source>
        <dbReference type="ARBA" id="ARBA00022801"/>
    </source>
</evidence>
<reference evidence="15 16" key="1">
    <citation type="submission" date="2017-10" db="EMBL/GenBank/DDBJ databases">
        <authorList>
            <person name="Banno H."/>
            <person name="Chua N.-H."/>
        </authorList>
    </citation>
    <scope>NUCLEOTIDE SEQUENCE [LARGE SCALE GENOMIC DNA]</scope>
    <source>
        <strain evidence="15">Vibrio tapetis CECT4600</strain>
    </source>
</reference>
<comment type="catalytic activity">
    <reaction evidence="1">
        <text>ATP + protein L-histidine = ADP + protein N-phospho-L-histidine.</text>
        <dbReference type="EC" id="2.7.13.3"/>
    </reaction>
</comment>
<dbReference type="Pfam" id="PF00512">
    <property type="entry name" value="HisKA"/>
    <property type="match status" value="1"/>
</dbReference>
<dbReference type="PANTHER" id="PTHR45339">
    <property type="entry name" value="HYBRID SIGNAL TRANSDUCTION HISTIDINE KINASE J"/>
    <property type="match status" value="1"/>
</dbReference>
<dbReference type="Gene3D" id="3.40.50.2300">
    <property type="match status" value="1"/>
</dbReference>
<dbReference type="KEGG" id="vta:B1601"/>
<dbReference type="InterPro" id="IPR006189">
    <property type="entry name" value="CHASE_dom"/>
</dbReference>
<evidence type="ECO:0000259" key="14">
    <source>
        <dbReference type="PROSITE" id="PS50839"/>
    </source>
</evidence>
<dbReference type="CDD" id="cd16922">
    <property type="entry name" value="HATPase_EvgS-ArcB-TorS-like"/>
    <property type="match status" value="1"/>
</dbReference>
<gene>
    <name evidence="15" type="ORF">VTAP4600_B1601</name>
</gene>
<evidence type="ECO:0000313" key="15">
    <source>
        <dbReference type="EMBL" id="SON53212.1"/>
    </source>
</evidence>
<dbReference type="CDD" id="cd17546">
    <property type="entry name" value="REC_hyHK_CKI1_RcsC-like"/>
    <property type="match status" value="1"/>
</dbReference>
<dbReference type="InterPro" id="IPR005467">
    <property type="entry name" value="His_kinase_dom"/>
</dbReference>
<dbReference type="InterPro" id="IPR003661">
    <property type="entry name" value="HisK_dim/P_dom"/>
</dbReference>
<dbReference type="SUPFAM" id="SSF55874">
    <property type="entry name" value="ATPase domain of HSP90 chaperone/DNA topoisomerase II/histidine kinase"/>
    <property type="match status" value="1"/>
</dbReference>
<dbReference type="SMART" id="SM01079">
    <property type="entry name" value="CHASE"/>
    <property type="match status" value="1"/>
</dbReference>
<dbReference type="GO" id="GO:0016020">
    <property type="term" value="C:membrane"/>
    <property type="evidence" value="ECO:0007669"/>
    <property type="project" value="UniProtKB-SubCell"/>
</dbReference>
<dbReference type="InterPro" id="IPR001789">
    <property type="entry name" value="Sig_transdc_resp-reg_receiver"/>
</dbReference>
<evidence type="ECO:0000256" key="1">
    <source>
        <dbReference type="ARBA" id="ARBA00000085"/>
    </source>
</evidence>
<dbReference type="Pfam" id="PF02518">
    <property type="entry name" value="HATPase_c"/>
    <property type="match status" value="1"/>
</dbReference>
<feature type="domain" description="Histidine kinase" evidence="12">
    <location>
        <begin position="411"/>
        <end position="632"/>
    </location>
</feature>
<organism evidence="15 16">
    <name type="scientific">Vibrio tapetis subsp. tapetis</name>
    <dbReference type="NCBI Taxonomy" id="1671868"/>
    <lineage>
        <taxon>Bacteria</taxon>
        <taxon>Pseudomonadati</taxon>
        <taxon>Pseudomonadota</taxon>
        <taxon>Gammaproteobacteria</taxon>
        <taxon>Vibrionales</taxon>
        <taxon>Vibrionaceae</taxon>
        <taxon>Vibrio</taxon>
    </lineage>
</organism>
<evidence type="ECO:0000256" key="2">
    <source>
        <dbReference type="ARBA" id="ARBA00004370"/>
    </source>
</evidence>
<evidence type="ECO:0000256" key="10">
    <source>
        <dbReference type="PROSITE-ProRule" id="PRU00169"/>
    </source>
</evidence>
<dbReference type="SUPFAM" id="SSF47384">
    <property type="entry name" value="Homodimeric domain of signal transducing histidine kinase"/>
    <property type="match status" value="1"/>
</dbReference>
<evidence type="ECO:0000259" key="12">
    <source>
        <dbReference type="PROSITE" id="PS50109"/>
    </source>
</evidence>
<dbReference type="PROSITE" id="PS50110">
    <property type="entry name" value="RESPONSE_REGULATORY"/>
    <property type="match status" value="1"/>
</dbReference>
<keyword evidence="8" id="KW-0902">Two-component regulatory system</keyword>
<feature type="domain" description="CHASE" evidence="14">
    <location>
        <begin position="186"/>
        <end position="286"/>
    </location>
</feature>
<dbReference type="Pfam" id="PF00072">
    <property type="entry name" value="Response_reg"/>
    <property type="match status" value="1"/>
</dbReference>
<evidence type="ECO:0000256" key="5">
    <source>
        <dbReference type="ARBA" id="ARBA00022692"/>
    </source>
</evidence>
<feature type="domain" description="Response regulatory" evidence="13">
    <location>
        <begin position="652"/>
        <end position="768"/>
    </location>
</feature>
<dbReference type="InterPro" id="IPR042240">
    <property type="entry name" value="CHASE_sf"/>
</dbReference>
<feature type="transmembrane region" description="Helical" evidence="11">
    <location>
        <begin position="354"/>
        <end position="373"/>
    </location>
</feature>
<keyword evidence="6" id="KW-0378">Hydrolase</keyword>
<evidence type="ECO:0000256" key="9">
    <source>
        <dbReference type="ARBA" id="ARBA00023136"/>
    </source>
</evidence>
<dbReference type="CDD" id="cd00082">
    <property type="entry name" value="HisKA"/>
    <property type="match status" value="1"/>
</dbReference>
<dbReference type="OrthoDB" id="9810730at2"/>
<dbReference type="Gene3D" id="3.30.450.350">
    <property type="entry name" value="CHASE domain"/>
    <property type="match status" value="1"/>
</dbReference>
<dbReference type="SMART" id="SM00387">
    <property type="entry name" value="HATPase_c"/>
    <property type="match status" value="1"/>
</dbReference>
<dbReference type="PANTHER" id="PTHR45339:SF1">
    <property type="entry name" value="HYBRID SIGNAL TRANSDUCTION HISTIDINE KINASE J"/>
    <property type="match status" value="1"/>
</dbReference>
<keyword evidence="4 10" id="KW-0597">Phosphoprotein</keyword>
<evidence type="ECO:0000259" key="13">
    <source>
        <dbReference type="PROSITE" id="PS50110"/>
    </source>
</evidence>
<sequence length="775" mass="86588">MALSTYNIEYSAERYWYNVMNWWLGDSLGVLLGTLLLFCLLNFSSKDIQIKKARAAIMVTTAIMFFSVTMTSHYLASNSRETTRNMVEHEIKLIENSLYREINKSLAHIQTLSSFIQNSPYVSKSDFELFAKSLMKEQAAIKGMSWNVIFPQSHVGQFEAQLADLYGKPIKTKGAPLNDEDHLVAVKFITPEKGNEAAIGFNVYSNPSRKSVLSKPDSLFRPLATPIIQLVQSESSEPGFLLFAPVFAVPERASNNEVSIPQRKLVGYATGIFLVQQMLDVAMEKVPPGLFLFEMVEDGSTDVFLGNTNEQSSSLVGEPNLKVIKLEMAGQTWSMNLVARDNFLLHYQEESTRIMILLQFTVVTFLVLFILISNNRRIALDTMVEERTKELELARKLSEQASEAKSRFLANMSHEIRTPLNAVIGFSSLVKHSDEPEEVGLYLQKIELSSRTLLNIVNDILDISKIEAEKLTLETIPFDLNQILHQLQVIFESSAVQKKLDWTVSSEMNWNGWFVGDPTRLEQILINLCGNAFKFTGQGEVALEVNEKMQKDGRSLIEFKVRDTGIGISSEGLEKLFEAFNQADTSTSRRFGGTGLGLTISRELASLMGGNISAKSIEGQGSEFIVTCWFEQSPAQATYQSENNDHDLSGLRVLVAEDNAVNQMMIQAILKRAGMDPVLASNGQEACELVKSNKFDVILMDIQMPVMDGYQATRKIRQDYPLNVLPIIALTADVMPEDKIRVIECGCNDHMPKPIEVDKLLGCLSEIAVANKAVS</sequence>
<evidence type="ECO:0000256" key="8">
    <source>
        <dbReference type="ARBA" id="ARBA00023012"/>
    </source>
</evidence>
<dbReference type="Pfam" id="PF03924">
    <property type="entry name" value="CHASE"/>
    <property type="match status" value="1"/>
</dbReference>
<dbReference type="GO" id="GO:0000155">
    <property type="term" value="F:phosphorelay sensor kinase activity"/>
    <property type="evidence" value="ECO:0007669"/>
    <property type="project" value="InterPro"/>
</dbReference>
<keyword evidence="16" id="KW-1185">Reference proteome</keyword>
<dbReference type="Proteomes" id="UP000235828">
    <property type="component" value="Chromosome B"/>
</dbReference>
<keyword evidence="7 11" id="KW-1133">Transmembrane helix</keyword>
<evidence type="ECO:0000256" key="11">
    <source>
        <dbReference type="SAM" id="Phobius"/>
    </source>
</evidence>
<name>A0A2N8ZMU9_9VIBR</name>
<evidence type="ECO:0000256" key="4">
    <source>
        <dbReference type="ARBA" id="ARBA00022553"/>
    </source>
</evidence>
<dbReference type="Gene3D" id="3.30.565.10">
    <property type="entry name" value="Histidine kinase-like ATPase, C-terminal domain"/>
    <property type="match status" value="1"/>
</dbReference>
<dbReference type="RefSeq" id="WP_102525264.1">
    <property type="nucleotide sequence ID" value="NZ_LT960612.1"/>
</dbReference>
<dbReference type="AlphaFoldDB" id="A0A2N8ZMU9"/>
<keyword evidence="5 11" id="KW-0812">Transmembrane</keyword>
<comment type="subcellular location">
    <subcellularLocation>
        <location evidence="2">Membrane</location>
    </subcellularLocation>
</comment>
<dbReference type="Gene3D" id="1.10.287.130">
    <property type="match status" value="1"/>
</dbReference>
<keyword evidence="9 11" id="KW-0472">Membrane</keyword>
<dbReference type="InterPro" id="IPR011006">
    <property type="entry name" value="CheY-like_superfamily"/>
</dbReference>
<dbReference type="EC" id="2.7.13.3" evidence="3"/>
<protein>
    <recommendedName>
        <fullName evidence="3">histidine kinase</fullName>
        <ecNumber evidence="3">2.7.13.3</ecNumber>
    </recommendedName>
</protein>
<dbReference type="InterPro" id="IPR036097">
    <property type="entry name" value="HisK_dim/P_sf"/>
</dbReference>
<dbReference type="SMART" id="SM00388">
    <property type="entry name" value="HisKA"/>
    <property type="match status" value="1"/>
</dbReference>
<accession>A0A2N8ZMU9</accession>
<evidence type="ECO:0000256" key="7">
    <source>
        <dbReference type="ARBA" id="ARBA00022989"/>
    </source>
</evidence>
<feature type="modified residue" description="4-aspartylphosphate" evidence="10">
    <location>
        <position position="701"/>
    </location>
</feature>
<dbReference type="PROSITE" id="PS50839">
    <property type="entry name" value="CHASE"/>
    <property type="match status" value="1"/>
</dbReference>
<dbReference type="PROSITE" id="PS50109">
    <property type="entry name" value="HIS_KIN"/>
    <property type="match status" value="1"/>
</dbReference>
<dbReference type="FunFam" id="3.30.565.10:FF:000010">
    <property type="entry name" value="Sensor histidine kinase RcsC"/>
    <property type="match status" value="1"/>
</dbReference>
<dbReference type="InterPro" id="IPR003594">
    <property type="entry name" value="HATPase_dom"/>
</dbReference>